<evidence type="ECO:0000313" key="4">
    <source>
        <dbReference type="Proteomes" id="UP000260664"/>
    </source>
</evidence>
<dbReference type="InterPro" id="IPR032834">
    <property type="entry name" value="NatK-like_C"/>
</dbReference>
<feature type="transmembrane region" description="Helical" evidence="1">
    <location>
        <begin position="40"/>
        <end position="56"/>
    </location>
</feature>
<dbReference type="Pfam" id="PF14501">
    <property type="entry name" value="HATPase_c_5"/>
    <property type="match status" value="1"/>
</dbReference>
<feature type="transmembrane region" description="Helical" evidence="1">
    <location>
        <begin position="6"/>
        <end position="28"/>
    </location>
</feature>
<evidence type="ECO:0000256" key="1">
    <source>
        <dbReference type="SAM" id="Phobius"/>
    </source>
</evidence>
<dbReference type="PANTHER" id="PTHR40448:SF1">
    <property type="entry name" value="TWO-COMPONENT SENSOR HISTIDINE KINASE"/>
    <property type="match status" value="1"/>
</dbReference>
<organism evidence="3 4">
    <name type="scientific">Dorea formicigenerans</name>
    <dbReference type="NCBI Taxonomy" id="39486"/>
    <lineage>
        <taxon>Bacteria</taxon>
        <taxon>Bacillati</taxon>
        <taxon>Bacillota</taxon>
        <taxon>Clostridia</taxon>
        <taxon>Lachnospirales</taxon>
        <taxon>Lachnospiraceae</taxon>
        <taxon>Dorea</taxon>
    </lineage>
</organism>
<feature type="transmembrane region" description="Helical" evidence="1">
    <location>
        <begin position="93"/>
        <end position="114"/>
    </location>
</feature>
<feature type="transmembrane region" description="Helical" evidence="1">
    <location>
        <begin position="190"/>
        <end position="216"/>
    </location>
</feature>
<proteinExistence type="predicted"/>
<name>A0A3E4F8P1_9FIRM</name>
<dbReference type="InterPro" id="IPR036890">
    <property type="entry name" value="HATPase_C_sf"/>
</dbReference>
<feature type="domain" description="Sensor histidine kinase NatK-like C-terminal" evidence="2">
    <location>
        <begin position="339"/>
        <end position="434"/>
    </location>
</feature>
<keyword evidence="1" id="KW-0472">Membrane</keyword>
<accession>A0A3E4F8P1</accession>
<feature type="transmembrane region" description="Helical" evidence="1">
    <location>
        <begin position="62"/>
        <end position="81"/>
    </location>
</feature>
<feature type="transmembrane region" description="Helical" evidence="1">
    <location>
        <begin position="126"/>
        <end position="144"/>
    </location>
</feature>
<dbReference type="Proteomes" id="UP000260664">
    <property type="component" value="Unassembled WGS sequence"/>
</dbReference>
<evidence type="ECO:0000313" key="3">
    <source>
        <dbReference type="EMBL" id="RGI85664.1"/>
    </source>
</evidence>
<dbReference type="RefSeq" id="WP_117494384.1">
    <property type="nucleotide sequence ID" value="NZ_QSOI01000003.1"/>
</dbReference>
<sequence>MDIANFIIGQLVGLVEPFLAIDFIIKCLDWKEQVKHRKQLYIGVCLVWFIVAQGNGRFEGSYTIIAAFDMCLAYLFSCLFLRKTAGVKLMICILEEVISNICILSVMQLTTYIINTSIFDFLENEGMIFQIGAIVSKIVVWLVYKGVYTYFRYMAIHFPKEQIVLTNVMIGFTAVSVICIFLAVSQKGVSHYTVVLLLIVSLGIIALCGYVIYMMITISKKNEKMQLYQLIELKSQEQERQLEEWKHSEENIRKFRHDYKNHCMNMEHLLEEGEYESLGKYLKQFVAEELGEVRSIYSDSPIINAVFHNKMSICKEKGIDISCDITGSVKCLDNLIVGSILFNLLDNAIEACEKNQKEKRIICRIAREADEVNIFVENSIEQSVLAENQLLETTKEKKDQHGMGHLIVEEQVKKLDGMVEYYEDKMFCAHVYLPM</sequence>
<dbReference type="PANTHER" id="PTHR40448">
    <property type="entry name" value="TWO-COMPONENT SENSOR HISTIDINE KINASE"/>
    <property type="match status" value="1"/>
</dbReference>
<evidence type="ECO:0000259" key="2">
    <source>
        <dbReference type="Pfam" id="PF14501"/>
    </source>
</evidence>
<dbReference type="GO" id="GO:0042802">
    <property type="term" value="F:identical protein binding"/>
    <property type="evidence" value="ECO:0007669"/>
    <property type="project" value="TreeGrafter"/>
</dbReference>
<protein>
    <submittedName>
        <fullName evidence="3">GHKL domain-containing protein</fullName>
    </submittedName>
</protein>
<dbReference type="EMBL" id="QSOI01000003">
    <property type="protein sequence ID" value="RGI85664.1"/>
    <property type="molecule type" value="Genomic_DNA"/>
</dbReference>
<reference evidence="3 4" key="1">
    <citation type="submission" date="2018-08" db="EMBL/GenBank/DDBJ databases">
        <title>A genome reference for cultivated species of the human gut microbiota.</title>
        <authorList>
            <person name="Zou Y."/>
            <person name="Xue W."/>
            <person name="Luo G."/>
        </authorList>
    </citation>
    <scope>NUCLEOTIDE SEQUENCE [LARGE SCALE GENOMIC DNA]</scope>
    <source>
        <strain evidence="3 4">TM09-19AC</strain>
    </source>
</reference>
<keyword evidence="1" id="KW-0812">Transmembrane</keyword>
<dbReference type="AlphaFoldDB" id="A0A3E4F8P1"/>
<gene>
    <name evidence="3" type="ORF">DXD84_02900</name>
</gene>
<keyword evidence="1" id="KW-1133">Transmembrane helix</keyword>
<dbReference type="SUPFAM" id="SSF55874">
    <property type="entry name" value="ATPase domain of HSP90 chaperone/DNA topoisomerase II/histidine kinase"/>
    <property type="match status" value="1"/>
</dbReference>
<feature type="transmembrane region" description="Helical" evidence="1">
    <location>
        <begin position="164"/>
        <end position="184"/>
    </location>
</feature>
<comment type="caution">
    <text evidence="3">The sequence shown here is derived from an EMBL/GenBank/DDBJ whole genome shotgun (WGS) entry which is preliminary data.</text>
</comment>
<dbReference type="Gene3D" id="3.30.565.10">
    <property type="entry name" value="Histidine kinase-like ATPase, C-terminal domain"/>
    <property type="match status" value="1"/>
</dbReference>